<proteinExistence type="inferred from homology"/>
<feature type="domain" description="EF-hand" evidence="7">
    <location>
        <begin position="130"/>
        <end position="165"/>
    </location>
</feature>
<dbReference type="STRING" id="6573.A0A210QCC1"/>
<keyword evidence="9" id="KW-1185">Reference proteome</keyword>
<evidence type="ECO:0000256" key="4">
    <source>
        <dbReference type="ARBA" id="ARBA00022737"/>
    </source>
</evidence>
<evidence type="ECO:0000256" key="6">
    <source>
        <dbReference type="ARBA" id="ARBA00023288"/>
    </source>
</evidence>
<dbReference type="SMART" id="SM00054">
    <property type="entry name" value="EFh"/>
    <property type="match status" value="3"/>
</dbReference>
<protein>
    <submittedName>
        <fullName evidence="8">Neurocalcin-delta B</fullName>
    </submittedName>
</protein>
<evidence type="ECO:0000256" key="3">
    <source>
        <dbReference type="ARBA" id="ARBA00022723"/>
    </source>
</evidence>
<organism evidence="8 9">
    <name type="scientific">Mizuhopecten yessoensis</name>
    <name type="common">Japanese scallop</name>
    <name type="synonym">Patinopecten yessoensis</name>
    <dbReference type="NCBI Taxonomy" id="6573"/>
    <lineage>
        <taxon>Eukaryota</taxon>
        <taxon>Metazoa</taxon>
        <taxon>Spiralia</taxon>
        <taxon>Lophotrochozoa</taxon>
        <taxon>Mollusca</taxon>
        <taxon>Bivalvia</taxon>
        <taxon>Autobranchia</taxon>
        <taxon>Pteriomorphia</taxon>
        <taxon>Pectinida</taxon>
        <taxon>Pectinoidea</taxon>
        <taxon>Pectinidae</taxon>
        <taxon>Mizuhopecten</taxon>
    </lineage>
</organism>
<dbReference type="InterPro" id="IPR011992">
    <property type="entry name" value="EF-hand-dom_pair"/>
</dbReference>
<dbReference type="Gene3D" id="1.10.238.10">
    <property type="entry name" value="EF-hand"/>
    <property type="match status" value="1"/>
</dbReference>
<dbReference type="InterPro" id="IPR018247">
    <property type="entry name" value="EF_Hand_1_Ca_BS"/>
</dbReference>
<sequence>MGNSVNVAGLAEEFQVSQEEIVELKRIYKENCGGSRFLSRDKFRKVYNKVFPGDASSFADIMFNKFDTDGDGKVDMREFIVGLLMSDAKNVDQKIKFAFEMYDIDKSGTISRDEVIQISQAYSRMYNTDDGPTVADRLFRFMDKNDDDEISFEEFDEAARNNKEILNLLFPRPPEPV</sequence>
<dbReference type="SUPFAM" id="SSF47473">
    <property type="entry name" value="EF-hand"/>
    <property type="match status" value="1"/>
</dbReference>
<evidence type="ECO:0000313" key="9">
    <source>
        <dbReference type="Proteomes" id="UP000242188"/>
    </source>
</evidence>
<keyword evidence="3" id="KW-0479">Metal-binding</keyword>
<evidence type="ECO:0000313" key="8">
    <source>
        <dbReference type="EMBL" id="OWF46378.1"/>
    </source>
</evidence>
<keyword evidence="4" id="KW-0677">Repeat</keyword>
<dbReference type="Proteomes" id="UP000242188">
    <property type="component" value="Unassembled WGS sequence"/>
</dbReference>
<keyword evidence="6" id="KW-0449">Lipoprotein</keyword>
<dbReference type="GO" id="GO:0005509">
    <property type="term" value="F:calcium ion binding"/>
    <property type="evidence" value="ECO:0007669"/>
    <property type="project" value="InterPro"/>
</dbReference>
<keyword evidence="5" id="KW-0106">Calcium</keyword>
<dbReference type="PRINTS" id="PR00450">
    <property type="entry name" value="RECOVERIN"/>
</dbReference>
<dbReference type="Pfam" id="PF13202">
    <property type="entry name" value="EF-hand_5"/>
    <property type="match status" value="1"/>
</dbReference>
<accession>A0A210QCC1</accession>
<evidence type="ECO:0000256" key="2">
    <source>
        <dbReference type="ARBA" id="ARBA00022707"/>
    </source>
</evidence>
<dbReference type="PANTHER" id="PTHR23055:SF178">
    <property type="entry name" value="NEUROCALCIN HOMOLOG"/>
    <property type="match status" value="1"/>
</dbReference>
<dbReference type="PANTHER" id="PTHR23055">
    <property type="entry name" value="CALCIUM BINDING PROTEINS"/>
    <property type="match status" value="1"/>
</dbReference>
<name>A0A210QCC1_MIZYE</name>
<evidence type="ECO:0000256" key="5">
    <source>
        <dbReference type="ARBA" id="ARBA00022837"/>
    </source>
</evidence>
<evidence type="ECO:0000259" key="7">
    <source>
        <dbReference type="PROSITE" id="PS50222"/>
    </source>
</evidence>
<dbReference type="InterPro" id="IPR028846">
    <property type="entry name" value="Recoverin"/>
</dbReference>
<reference evidence="8 9" key="1">
    <citation type="journal article" date="2017" name="Nat. Ecol. Evol.">
        <title>Scallop genome provides insights into evolution of bilaterian karyotype and development.</title>
        <authorList>
            <person name="Wang S."/>
            <person name="Zhang J."/>
            <person name="Jiao W."/>
            <person name="Li J."/>
            <person name="Xun X."/>
            <person name="Sun Y."/>
            <person name="Guo X."/>
            <person name="Huan P."/>
            <person name="Dong B."/>
            <person name="Zhang L."/>
            <person name="Hu X."/>
            <person name="Sun X."/>
            <person name="Wang J."/>
            <person name="Zhao C."/>
            <person name="Wang Y."/>
            <person name="Wang D."/>
            <person name="Huang X."/>
            <person name="Wang R."/>
            <person name="Lv J."/>
            <person name="Li Y."/>
            <person name="Zhang Z."/>
            <person name="Liu B."/>
            <person name="Lu W."/>
            <person name="Hui Y."/>
            <person name="Liang J."/>
            <person name="Zhou Z."/>
            <person name="Hou R."/>
            <person name="Li X."/>
            <person name="Liu Y."/>
            <person name="Li H."/>
            <person name="Ning X."/>
            <person name="Lin Y."/>
            <person name="Zhao L."/>
            <person name="Xing Q."/>
            <person name="Dou J."/>
            <person name="Li Y."/>
            <person name="Mao J."/>
            <person name="Guo H."/>
            <person name="Dou H."/>
            <person name="Li T."/>
            <person name="Mu C."/>
            <person name="Jiang W."/>
            <person name="Fu Q."/>
            <person name="Fu X."/>
            <person name="Miao Y."/>
            <person name="Liu J."/>
            <person name="Yu Q."/>
            <person name="Li R."/>
            <person name="Liao H."/>
            <person name="Li X."/>
            <person name="Kong Y."/>
            <person name="Jiang Z."/>
            <person name="Chourrout D."/>
            <person name="Li R."/>
            <person name="Bao Z."/>
        </authorList>
    </citation>
    <scope>NUCLEOTIDE SEQUENCE [LARGE SCALE GENOMIC DNA]</scope>
    <source>
        <strain evidence="8 9">PY_sf001</strain>
    </source>
</reference>
<dbReference type="OrthoDB" id="191686at2759"/>
<dbReference type="Pfam" id="PF13499">
    <property type="entry name" value="EF-hand_7"/>
    <property type="match status" value="1"/>
</dbReference>
<evidence type="ECO:0000256" key="1">
    <source>
        <dbReference type="ARBA" id="ARBA00006049"/>
    </source>
</evidence>
<dbReference type="CDD" id="cd00051">
    <property type="entry name" value="EFh"/>
    <property type="match status" value="2"/>
</dbReference>
<feature type="domain" description="EF-hand" evidence="7">
    <location>
        <begin position="90"/>
        <end position="125"/>
    </location>
</feature>
<dbReference type="EMBL" id="NEDP02004192">
    <property type="protein sequence ID" value="OWF46378.1"/>
    <property type="molecule type" value="Genomic_DNA"/>
</dbReference>
<keyword evidence="2" id="KW-0519">Myristate</keyword>
<dbReference type="PROSITE" id="PS50222">
    <property type="entry name" value="EF_HAND_2"/>
    <property type="match status" value="3"/>
</dbReference>
<dbReference type="AlphaFoldDB" id="A0A210QCC1"/>
<comment type="caution">
    <text evidence="8">The sequence shown here is derived from an EMBL/GenBank/DDBJ whole genome shotgun (WGS) entry which is preliminary data.</text>
</comment>
<feature type="domain" description="EF-hand" evidence="7">
    <location>
        <begin position="54"/>
        <end position="89"/>
    </location>
</feature>
<dbReference type="PROSITE" id="PS00018">
    <property type="entry name" value="EF_HAND_1"/>
    <property type="match status" value="3"/>
</dbReference>
<comment type="similarity">
    <text evidence="1">Belongs to the recoverin family.</text>
</comment>
<gene>
    <name evidence="8" type="ORF">KP79_PYT09303</name>
</gene>
<dbReference type="InterPro" id="IPR002048">
    <property type="entry name" value="EF_hand_dom"/>
</dbReference>